<proteinExistence type="predicted"/>
<dbReference type="VEuPathDB" id="FungiDB:C8Q69DRAFT_246796"/>
<dbReference type="EMBL" id="RCNU01000004">
    <property type="protein sequence ID" value="RWQ96469.1"/>
    <property type="molecule type" value="Genomic_DNA"/>
</dbReference>
<keyword evidence="1" id="KW-0472">Membrane</keyword>
<organism evidence="2 3">
    <name type="scientific">Byssochlamys spectabilis</name>
    <name type="common">Paecilomyces variotii</name>
    <dbReference type="NCBI Taxonomy" id="264951"/>
    <lineage>
        <taxon>Eukaryota</taxon>
        <taxon>Fungi</taxon>
        <taxon>Dikarya</taxon>
        <taxon>Ascomycota</taxon>
        <taxon>Pezizomycotina</taxon>
        <taxon>Eurotiomycetes</taxon>
        <taxon>Eurotiomycetidae</taxon>
        <taxon>Eurotiales</taxon>
        <taxon>Thermoascaceae</taxon>
        <taxon>Paecilomyces</taxon>
    </lineage>
</organism>
<protein>
    <submittedName>
        <fullName evidence="2">Uncharacterized protein</fullName>
    </submittedName>
</protein>
<evidence type="ECO:0000313" key="2">
    <source>
        <dbReference type="EMBL" id="RWQ96469.1"/>
    </source>
</evidence>
<evidence type="ECO:0000256" key="1">
    <source>
        <dbReference type="SAM" id="Phobius"/>
    </source>
</evidence>
<gene>
    <name evidence="2" type="ORF">C8Q69DRAFT_246796</name>
</gene>
<comment type="caution">
    <text evidence="2">The sequence shown here is derived from an EMBL/GenBank/DDBJ whole genome shotgun (WGS) entry which is preliminary data.</text>
</comment>
<sequence length="139" mass="14927">MAWLGLHDVYGLKGMGNGTNGGSIGRCNPLTWACTIGGSYDGLNGFYSPFLCVFFIGGDICLGQVVSGVFGCVLAVLYFLSFFLFPPTIRLLGSYIRLFDIARHRKCLFSVETNAGRRTGGSTVFILITSACDCSSLLL</sequence>
<dbReference type="GeneID" id="39595828"/>
<feature type="transmembrane region" description="Helical" evidence="1">
    <location>
        <begin position="47"/>
        <end position="80"/>
    </location>
</feature>
<accession>A0A443HXB2</accession>
<dbReference type="AlphaFoldDB" id="A0A443HXB2"/>
<keyword evidence="3" id="KW-1185">Reference proteome</keyword>
<dbReference type="RefSeq" id="XP_028486114.1">
    <property type="nucleotide sequence ID" value="XM_028626551.1"/>
</dbReference>
<keyword evidence="1" id="KW-0812">Transmembrane</keyword>
<name>A0A443HXB2_BYSSP</name>
<reference evidence="2 3" key="1">
    <citation type="journal article" date="2018" name="Front. Microbiol.">
        <title>Genomic and genetic insights into a cosmopolitan fungus, Paecilomyces variotii (Eurotiales).</title>
        <authorList>
            <person name="Urquhart A.S."/>
            <person name="Mondo S.J."/>
            <person name="Makela M.R."/>
            <person name="Hane J.K."/>
            <person name="Wiebenga A."/>
            <person name="He G."/>
            <person name="Mihaltcheva S."/>
            <person name="Pangilinan J."/>
            <person name="Lipzen A."/>
            <person name="Barry K."/>
            <person name="de Vries R.P."/>
            <person name="Grigoriev I.V."/>
            <person name="Idnurm A."/>
        </authorList>
    </citation>
    <scope>NUCLEOTIDE SEQUENCE [LARGE SCALE GENOMIC DNA]</scope>
    <source>
        <strain evidence="2 3">CBS 101075</strain>
    </source>
</reference>
<dbReference type="Proteomes" id="UP000283841">
    <property type="component" value="Unassembled WGS sequence"/>
</dbReference>
<keyword evidence="1" id="KW-1133">Transmembrane helix</keyword>
<evidence type="ECO:0000313" key="3">
    <source>
        <dbReference type="Proteomes" id="UP000283841"/>
    </source>
</evidence>